<name>A0ABP1HHD5_9EUKA</name>
<proteinExistence type="predicted"/>
<gene>
    <name evidence="1" type="ORF">HINF_LOCUS13643</name>
</gene>
<organism evidence="1 2">
    <name type="scientific">Hexamita inflata</name>
    <dbReference type="NCBI Taxonomy" id="28002"/>
    <lineage>
        <taxon>Eukaryota</taxon>
        <taxon>Metamonada</taxon>
        <taxon>Diplomonadida</taxon>
        <taxon>Hexamitidae</taxon>
        <taxon>Hexamitinae</taxon>
        <taxon>Hexamita</taxon>
    </lineage>
</organism>
<protein>
    <submittedName>
        <fullName evidence="1">Hypothetical_protein</fullName>
    </submittedName>
</protein>
<dbReference type="Proteomes" id="UP001642409">
    <property type="component" value="Unassembled WGS sequence"/>
</dbReference>
<accession>A0ABP1HHD5</accession>
<sequence length="131" mass="15850">MIQSTRHGVKSRLREFFYINTIDTCALQYLPNECFDLIMEHQTNQMSEFRYFLMVKTLVAYQMIFKVQKQQKLEFPLNFRLYWLNNKSQNQIQVQNIEDVLKQASLPAQQENKYIKSKYIKSKQHNQMDIS</sequence>
<dbReference type="EMBL" id="CAXDID020000032">
    <property type="protein sequence ID" value="CAL5994642.1"/>
    <property type="molecule type" value="Genomic_DNA"/>
</dbReference>
<evidence type="ECO:0000313" key="2">
    <source>
        <dbReference type="Proteomes" id="UP001642409"/>
    </source>
</evidence>
<keyword evidence="2" id="KW-1185">Reference proteome</keyword>
<comment type="caution">
    <text evidence="1">The sequence shown here is derived from an EMBL/GenBank/DDBJ whole genome shotgun (WGS) entry which is preliminary data.</text>
</comment>
<evidence type="ECO:0000313" key="1">
    <source>
        <dbReference type="EMBL" id="CAL5994642.1"/>
    </source>
</evidence>
<reference evidence="1 2" key="1">
    <citation type="submission" date="2024-07" db="EMBL/GenBank/DDBJ databases">
        <authorList>
            <person name="Akdeniz Z."/>
        </authorList>
    </citation>
    <scope>NUCLEOTIDE SEQUENCE [LARGE SCALE GENOMIC DNA]</scope>
</reference>